<dbReference type="Gene3D" id="1.10.443.10">
    <property type="entry name" value="Intergrase catalytic core"/>
    <property type="match status" value="1"/>
</dbReference>
<keyword evidence="3" id="KW-1185">Reference proteome</keyword>
<dbReference type="GO" id="GO:0015074">
    <property type="term" value="P:DNA integration"/>
    <property type="evidence" value="ECO:0007669"/>
    <property type="project" value="InterPro"/>
</dbReference>
<comment type="caution">
    <text evidence="2">The sequence shown here is derived from an EMBL/GenBank/DDBJ whole genome shotgun (WGS) entry which is preliminary data.</text>
</comment>
<dbReference type="GO" id="GO:0003677">
    <property type="term" value="F:DNA binding"/>
    <property type="evidence" value="ECO:0007669"/>
    <property type="project" value="InterPro"/>
</dbReference>
<reference evidence="2 3" key="1">
    <citation type="submission" date="2020-09" db="EMBL/GenBank/DDBJ databases">
        <title>Pseudoxanthomonas sp. CAU 1598 isolated from sand of Yaerae Beach.</title>
        <authorList>
            <person name="Kim W."/>
        </authorList>
    </citation>
    <scope>NUCLEOTIDE SEQUENCE [LARGE SCALE GENOMIC DNA]</scope>
    <source>
        <strain evidence="2 3">CAU 1598</strain>
    </source>
</reference>
<evidence type="ECO:0000313" key="2">
    <source>
        <dbReference type="EMBL" id="MBD8524449.1"/>
    </source>
</evidence>
<dbReference type="RefSeq" id="WP_192027792.1">
    <property type="nucleotide sequence ID" value="NZ_JACYTR010000002.1"/>
</dbReference>
<evidence type="ECO:0008006" key="4">
    <source>
        <dbReference type="Google" id="ProtNLM"/>
    </source>
</evidence>
<gene>
    <name evidence="2" type="ORF">IFO71_01725</name>
</gene>
<accession>A0AAW3ZFT0</accession>
<name>A0AAW3ZFT0_9GAMM</name>
<protein>
    <recommendedName>
        <fullName evidence="4">Phage integrase family protein</fullName>
    </recommendedName>
</protein>
<organism evidence="2 3">
    <name type="scientific">Pseudomarimonas arenosa</name>
    <dbReference type="NCBI Taxonomy" id="2774145"/>
    <lineage>
        <taxon>Bacteria</taxon>
        <taxon>Pseudomonadati</taxon>
        <taxon>Pseudomonadota</taxon>
        <taxon>Gammaproteobacteria</taxon>
        <taxon>Lysobacterales</taxon>
        <taxon>Lysobacteraceae</taxon>
        <taxon>Pseudomarimonas</taxon>
    </lineage>
</organism>
<keyword evidence="1" id="KW-0233">DNA recombination</keyword>
<dbReference type="SUPFAM" id="SSF56349">
    <property type="entry name" value="DNA breaking-rejoining enzymes"/>
    <property type="match status" value="1"/>
</dbReference>
<evidence type="ECO:0000256" key="1">
    <source>
        <dbReference type="ARBA" id="ARBA00023172"/>
    </source>
</evidence>
<dbReference type="InterPro" id="IPR013762">
    <property type="entry name" value="Integrase-like_cat_sf"/>
</dbReference>
<dbReference type="Proteomes" id="UP000613768">
    <property type="component" value="Unassembled WGS sequence"/>
</dbReference>
<sequence length="591" mass="66060">MDWIDYFLVRADELNLSTSGLACLSRDELAAALFTIAAACRKSESIYDFSARLSAYLRILGREISATDLRELVKKFPFLACDIPHSDVRVTDLAEEEIVRARAALWRQGMYTNRSRSTEYEWHVPLTLLTPRLYSGMLRPRGGGRLPVELHLVPDDRLSREYQGVPVRNVSSIGIDKSNFRQYVRSLRELGLLHSVGLPVPITSLRTLDTELTVPMSSLRGVGRFKTAPPDIVFFALRSAIEFVLTKGDKIIDVFLSTVKEAGDRGLAPGAVLTGGLGNSEAAATAKDLGICRWTIRYTGAARERGRGLSRSDYHPQLRANVGLWDLLRVLYGAVQLVVGAVMARRVSELVHLRALSCIDVSRTYLLFHNAKSGVMGNRQELARPIPPIAVRAIGLIQRLQQSLLDAGLIDGQHPLTAHPTSRGISFARASGETFGDNLDYFFDYIEMPLDDSGCRYYLRQHQLRRFFAMTFFWSNSFGGMDTLREFLGHTDATHLYHYITESTPGEVLRSVKAEWAAEALRTQLSAADSLADLVEEHFGTRQFRLLDTEDLTEYIDNLLEAGGVQIEPEFLDTRGAYRIAVRVLSTGHYA</sequence>
<dbReference type="EMBL" id="JACYTR010000002">
    <property type="protein sequence ID" value="MBD8524449.1"/>
    <property type="molecule type" value="Genomic_DNA"/>
</dbReference>
<dbReference type="GO" id="GO:0006310">
    <property type="term" value="P:DNA recombination"/>
    <property type="evidence" value="ECO:0007669"/>
    <property type="project" value="UniProtKB-KW"/>
</dbReference>
<dbReference type="AlphaFoldDB" id="A0AAW3ZFT0"/>
<evidence type="ECO:0000313" key="3">
    <source>
        <dbReference type="Proteomes" id="UP000613768"/>
    </source>
</evidence>
<proteinExistence type="predicted"/>
<dbReference type="InterPro" id="IPR011010">
    <property type="entry name" value="DNA_brk_join_enz"/>
</dbReference>